<protein>
    <submittedName>
        <fullName evidence="5">FadR family transcriptional regulator</fullName>
    </submittedName>
</protein>
<dbReference type="InterPro" id="IPR036390">
    <property type="entry name" value="WH_DNA-bd_sf"/>
</dbReference>
<comment type="caution">
    <text evidence="5">The sequence shown here is derived from an EMBL/GenBank/DDBJ whole genome shotgun (WGS) entry which is preliminary data.</text>
</comment>
<dbReference type="PRINTS" id="PR00035">
    <property type="entry name" value="HTHGNTR"/>
</dbReference>
<dbReference type="Gene3D" id="1.20.120.530">
    <property type="entry name" value="GntR ligand-binding domain-like"/>
    <property type="match status" value="1"/>
</dbReference>
<dbReference type="SUPFAM" id="SSF48008">
    <property type="entry name" value="GntR ligand-binding domain-like"/>
    <property type="match status" value="1"/>
</dbReference>
<dbReference type="PROSITE" id="PS50949">
    <property type="entry name" value="HTH_GNTR"/>
    <property type="match status" value="1"/>
</dbReference>
<dbReference type="InterPro" id="IPR036388">
    <property type="entry name" value="WH-like_DNA-bd_sf"/>
</dbReference>
<feature type="domain" description="HTH gntR-type" evidence="4">
    <location>
        <begin position="16"/>
        <end position="85"/>
    </location>
</feature>
<dbReference type="InterPro" id="IPR008920">
    <property type="entry name" value="TF_FadR/GntR_C"/>
</dbReference>
<evidence type="ECO:0000313" key="6">
    <source>
        <dbReference type="Proteomes" id="UP001165586"/>
    </source>
</evidence>
<evidence type="ECO:0000256" key="2">
    <source>
        <dbReference type="ARBA" id="ARBA00023125"/>
    </source>
</evidence>
<dbReference type="SMART" id="SM00895">
    <property type="entry name" value="FCD"/>
    <property type="match status" value="1"/>
</dbReference>
<gene>
    <name evidence="5" type="ORF">N1032_12345</name>
</gene>
<dbReference type="PANTHER" id="PTHR43537:SF5">
    <property type="entry name" value="UXU OPERON TRANSCRIPTIONAL REGULATOR"/>
    <property type="match status" value="1"/>
</dbReference>
<evidence type="ECO:0000256" key="1">
    <source>
        <dbReference type="ARBA" id="ARBA00023015"/>
    </source>
</evidence>
<dbReference type="EMBL" id="JANLCJ010000004">
    <property type="protein sequence ID" value="MCS5734530.1"/>
    <property type="molecule type" value="Genomic_DNA"/>
</dbReference>
<dbReference type="InterPro" id="IPR000524">
    <property type="entry name" value="Tscrpt_reg_HTH_GntR"/>
</dbReference>
<keyword evidence="3" id="KW-0804">Transcription</keyword>
<reference evidence="5" key="1">
    <citation type="submission" date="2022-08" db="EMBL/GenBank/DDBJ databases">
        <authorList>
            <person name="Deng Y."/>
            <person name="Han X.-F."/>
            <person name="Zhang Y.-Q."/>
        </authorList>
    </citation>
    <scope>NUCLEOTIDE SEQUENCE</scope>
    <source>
        <strain evidence="5">CPCC 203386</strain>
    </source>
</reference>
<name>A0ABT2H3M2_9MICO</name>
<dbReference type="InterPro" id="IPR011711">
    <property type="entry name" value="GntR_C"/>
</dbReference>
<dbReference type="Pfam" id="PF00392">
    <property type="entry name" value="GntR"/>
    <property type="match status" value="1"/>
</dbReference>
<evidence type="ECO:0000313" key="5">
    <source>
        <dbReference type="EMBL" id="MCS5734530.1"/>
    </source>
</evidence>
<keyword evidence="2" id="KW-0238">DNA-binding</keyword>
<dbReference type="SMART" id="SM00345">
    <property type="entry name" value="HTH_GNTR"/>
    <property type="match status" value="1"/>
</dbReference>
<dbReference type="Pfam" id="PF07729">
    <property type="entry name" value="FCD"/>
    <property type="match status" value="1"/>
</dbReference>
<evidence type="ECO:0000259" key="4">
    <source>
        <dbReference type="PROSITE" id="PS50949"/>
    </source>
</evidence>
<dbReference type="SUPFAM" id="SSF46785">
    <property type="entry name" value="Winged helix' DNA-binding domain"/>
    <property type="match status" value="1"/>
</dbReference>
<sequence>MTEPAINARWKQVRNARASEDVVNQIKEAFFDGMSSGDWVGTEADLATRFGVSRITIRDAIRTLEVQGVVEVKVGSGGGLRIAEADPDRFADALSVQLHLLGITWQEVVEAMQTVEPLTARLAAQRADPDDLERLRAALAAAGDRVDDPHSFTERSLDFHLLVAEASHNRALRASVRALRSVQSLKFEPNTSEARARDVSESHQKIFDAIAAGDPDQAAAAMSEHLEHMSVDPSQHH</sequence>
<dbReference type="CDD" id="cd07377">
    <property type="entry name" value="WHTH_GntR"/>
    <property type="match status" value="1"/>
</dbReference>
<evidence type="ECO:0000256" key="3">
    <source>
        <dbReference type="ARBA" id="ARBA00023163"/>
    </source>
</evidence>
<dbReference type="PANTHER" id="PTHR43537">
    <property type="entry name" value="TRANSCRIPTIONAL REGULATOR, GNTR FAMILY"/>
    <property type="match status" value="1"/>
</dbReference>
<dbReference type="Proteomes" id="UP001165586">
    <property type="component" value="Unassembled WGS sequence"/>
</dbReference>
<dbReference type="RefSeq" id="WP_259539395.1">
    <property type="nucleotide sequence ID" value="NZ_JANLCJ010000004.1"/>
</dbReference>
<proteinExistence type="predicted"/>
<organism evidence="5 6">
    <name type="scientific">Herbiconiux daphne</name>
    <dbReference type="NCBI Taxonomy" id="2970914"/>
    <lineage>
        <taxon>Bacteria</taxon>
        <taxon>Bacillati</taxon>
        <taxon>Actinomycetota</taxon>
        <taxon>Actinomycetes</taxon>
        <taxon>Micrococcales</taxon>
        <taxon>Microbacteriaceae</taxon>
        <taxon>Herbiconiux</taxon>
    </lineage>
</organism>
<keyword evidence="6" id="KW-1185">Reference proteome</keyword>
<keyword evidence="1" id="KW-0805">Transcription regulation</keyword>
<dbReference type="Gene3D" id="1.10.10.10">
    <property type="entry name" value="Winged helix-like DNA-binding domain superfamily/Winged helix DNA-binding domain"/>
    <property type="match status" value="1"/>
</dbReference>
<accession>A0ABT2H3M2</accession>